<comment type="caution">
    <text evidence="2">The sequence shown here is derived from an EMBL/GenBank/DDBJ whole genome shotgun (WGS) entry which is preliminary data.</text>
</comment>
<sequence length="454" mass="52223">MASNQEPFSEAANNWDLERLYIDLADAKRQVAPPRAKPGLTEVEKTHLRGLLCRCHPEDIADRLNKDRSGIIVELSRTLYRYTEKLTNREEKTLKSWKDVADWLEAAGYKTTERNQTVDWGEAPEVSVFHGRNTELETLNRWIVSDRCRVVAITGMAGIGKTTIAVRIAEQIKEKFEYLVWRALPDNPPPLSEILLNIISFLSDEQSTDSSNNVDDLISKLLKVLRQHRVLLILDNWETVLGGDGAGRYQAGYEKYGELLQRIAQQSHKSCLVLTSQERPETLTSCEGTTVKLWKLEGLDEVAATEIFRTENLKFAAEDATRLINMYRGNPLALIHISKMIQELFDGSVTEFLRINTIVVPPPIEMLLRQRLERLPEWEKEILCCLASEAIWLDFDTLRSRMSPEIRKSEFYKQFYSLCQRSFIEKCKQDGKVLFTLQPVVSKCVKRLYGRQQL</sequence>
<dbReference type="EMBL" id="QMEC01000105">
    <property type="protein sequence ID" value="NMF65491.1"/>
    <property type="molecule type" value="Genomic_DNA"/>
</dbReference>
<feature type="domain" description="NB-ARC" evidence="1">
    <location>
        <begin position="134"/>
        <end position="237"/>
    </location>
</feature>
<dbReference type="RefSeq" id="WP_169267060.1">
    <property type="nucleotide sequence ID" value="NZ_QMEC01000105.1"/>
</dbReference>
<dbReference type="PRINTS" id="PR00364">
    <property type="entry name" value="DISEASERSIST"/>
</dbReference>
<dbReference type="Pfam" id="PF00931">
    <property type="entry name" value="NB-ARC"/>
    <property type="match status" value="1"/>
</dbReference>
<dbReference type="Gene3D" id="3.40.50.300">
    <property type="entry name" value="P-loop containing nucleotide triphosphate hydrolases"/>
    <property type="match status" value="1"/>
</dbReference>
<name>A0ABX1MDD1_9CYAN</name>
<dbReference type="Proteomes" id="UP000762253">
    <property type="component" value="Unassembled WGS sequence"/>
</dbReference>
<gene>
    <name evidence="2" type="ORF">DP115_23135</name>
</gene>
<protein>
    <recommendedName>
        <fullName evidence="1">NB-ARC domain-containing protein</fullName>
    </recommendedName>
</protein>
<dbReference type="InterPro" id="IPR002182">
    <property type="entry name" value="NB-ARC"/>
</dbReference>
<keyword evidence="3" id="KW-1185">Reference proteome</keyword>
<evidence type="ECO:0000313" key="2">
    <source>
        <dbReference type="EMBL" id="NMF65491.1"/>
    </source>
</evidence>
<reference evidence="2 3" key="1">
    <citation type="submission" date="2018-06" db="EMBL/GenBank/DDBJ databases">
        <title>Comparative genomics of Brasilonema spp. strains.</title>
        <authorList>
            <person name="Alvarenga D.O."/>
            <person name="Fiore M.F."/>
            <person name="Varani A.M."/>
        </authorList>
    </citation>
    <scope>NUCLEOTIDE SEQUENCE [LARGE SCALE GENOMIC DNA]</scope>
    <source>
        <strain evidence="2 3">UFV-OR1</strain>
    </source>
</reference>
<dbReference type="InterPro" id="IPR027417">
    <property type="entry name" value="P-loop_NTPase"/>
</dbReference>
<accession>A0ABX1MDD1</accession>
<organism evidence="2 3">
    <name type="scientific">Brasilonema octagenarum UFV-OR1</name>
    <dbReference type="NCBI Taxonomy" id="417115"/>
    <lineage>
        <taxon>Bacteria</taxon>
        <taxon>Bacillati</taxon>
        <taxon>Cyanobacteriota</taxon>
        <taxon>Cyanophyceae</taxon>
        <taxon>Nostocales</taxon>
        <taxon>Scytonemataceae</taxon>
        <taxon>Brasilonema</taxon>
        <taxon>Octagenarum group</taxon>
    </lineage>
</organism>
<evidence type="ECO:0000259" key="1">
    <source>
        <dbReference type="Pfam" id="PF00931"/>
    </source>
</evidence>
<dbReference type="PANTHER" id="PTHR47691:SF3">
    <property type="entry name" value="HTH-TYPE TRANSCRIPTIONAL REGULATOR RV0890C-RELATED"/>
    <property type="match status" value="1"/>
</dbReference>
<proteinExistence type="predicted"/>
<dbReference type="PANTHER" id="PTHR47691">
    <property type="entry name" value="REGULATOR-RELATED"/>
    <property type="match status" value="1"/>
</dbReference>
<evidence type="ECO:0000313" key="3">
    <source>
        <dbReference type="Proteomes" id="UP000762253"/>
    </source>
</evidence>
<dbReference type="SUPFAM" id="SSF52540">
    <property type="entry name" value="P-loop containing nucleoside triphosphate hydrolases"/>
    <property type="match status" value="1"/>
</dbReference>